<dbReference type="PANTHER" id="PTHR46558">
    <property type="entry name" value="TRACRIPTIONAL REGULATORY PROTEIN-RELATED-RELATED"/>
    <property type="match status" value="1"/>
</dbReference>
<dbReference type="EMBL" id="RBQB01000356">
    <property type="protein sequence ID" value="RMO79701.1"/>
    <property type="molecule type" value="Genomic_DNA"/>
</dbReference>
<dbReference type="SMART" id="SM00530">
    <property type="entry name" value="HTH_XRE"/>
    <property type="match status" value="1"/>
</dbReference>
<dbReference type="AlphaFoldDB" id="A0A3M3YC44"/>
<protein>
    <submittedName>
        <fullName evidence="3">PbsX-like transcriptional regulator</fullName>
    </submittedName>
</protein>
<sequence>MGAMMSSIRKIIGSRIKAHRKSRGLTQSALAEAIECEVASIGRYERAETAPDGEQLIKMAEFFEISPMDLLPVKIDVKLQAVLDLRSELIDLVRTINDPSQLERLIGVAKESTQPERGR</sequence>
<organism evidence="3 4">
    <name type="scientific">Pseudomonas syringae pv. philadelphi</name>
    <dbReference type="NCBI Taxonomy" id="251706"/>
    <lineage>
        <taxon>Bacteria</taxon>
        <taxon>Pseudomonadati</taxon>
        <taxon>Pseudomonadota</taxon>
        <taxon>Gammaproteobacteria</taxon>
        <taxon>Pseudomonadales</taxon>
        <taxon>Pseudomonadaceae</taxon>
        <taxon>Pseudomonas</taxon>
    </lineage>
</organism>
<dbReference type="Proteomes" id="UP000279372">
    <property type="component" value="Unassembled WGS sequence"/>
</dbReference>
<feature type="domain" description="HTH cro/C1-type" evidence="2">
    <location>
        <begin position="16"/>
        <end position="71"/>
    </location>
</feature>
<reference evidence="3 4" key="1">
    <citation type="submission" date="2018-08" db="EMBL/GenBank/DDBJ databases">
        <title>Recombination of ecologically and evolutionarily significant loci maintains genetic cohesion in the Pseudomonas syringae species complex.</title>
        <authorList>
            <person name="Dillon M."/>
            <person name="Thakur S."/>
            <person name="Almeida R.N.D."/>
            <person name="Weir B.S."/>
            <person name="Guttman D.S."/>
        </authorList>
    </citation>
    <scope>NUCLEOTIDE SEQUENCE [LARGE SCALE GENOMIC DNA]</scope>
    <source>
        <strain evidence="3 4">ICMP 8902</strain>
    </source>
</reference>
<comment type="caution">
    <text evidence="3">The sequence shown here is derived from an EMBL/GenBank/DDBJ whole genome shotgun (WGS) entry which is preliminary data.</text>
</comment>
<dbReference type="PANTHER" id="PTHR46558:SF11">
    <property type="entry name" value="HTH-TYPE TRANSCRIPTIONAL REGULATOR XRE"/>
    <property type="match status" value="1"/>
</dbReference>
<evidence type="ECO:0000256" key="1">
    <source>
        <dbReference type="ARBA" id="ARBA00023125"/>
    </source>
</evidence>
<dbReference type="GO" id="GO:0003677">
    <property type="term" value="F:DNA binding"/>
    <property type="evidence" value="ECO:0007669"/>
    <property type="project" value="UniProtKB-KW"/>
</dbReference>
<dbReference type="Gene3D" id="1.10.260.40">
    <property type="entry name" value="lambda repressor-like DNA-binding domains"/>
    <property type="match status" value="1"/>
</dbReference>
<evidence type="ECO:0000313" key="4">
    <source>
        <dbReference type="Proteomes" id="UP000279372"/>
    </source>
</evidence>
<evidence type="ECO:0000259" key="2">
    <source>
        <dbReference type="PROSITE" id="PS50943"/>
    </source>
</evidence>
<dbReference type="CDD" id="cd00093">
    <property type="entry name" value="HTH_XRE"/>
    <property type="match status" value="1"/>
</dbReference>
<name>A0A3M3YC44_9PSED</name>
<dbReference type="PROSITE" id="PS50943">
    <property type="entry name" value="HTH_CROC1"/>
    <property type="match status" value="1"/>
</dbReference>
<dbReference type="SUPFAM" id="SSF47413">
    <property type="entry name" value="lambda repressor-like DNA-binding domains"/>
    <property type="match status" value="1"/>
</dbReference>
<dbReference type="InterPro" id="IPR001387">
    <property type="entry name" value="Cro/C1-type_HTH"/>
</dbReference>
<proteinExistence type="predicted"/>
<dbReference type="InterPro" id="IPR010982">
    <property type="entry name" value="Lambda_DNA-bd_dom_sf"/>
</dbReference>
<gene>
    <name evidence="3" type="ORF">ALQ33_100980</name>
</gene>
<evidence type="ECO:0000313" key="3">
    <source>
        <dbReference type="EMBL" id="RMO79701.1"/>
    </source>
</evidence>
<accession>A0A3M3YC44</accession>
<dbReference type="Pfam" id="PF01381">
    <property type="entry name" value="HTH_3"/>
    <property type="match status" value="1"/>
</dbReference>
<keyword evidence="1" id="KW-0238">DNA-binding</keyword>